<dbReference type="EMBL" id="LR743507">
    <property type="protein sequence ID" value="CAA2102863.1"/>
    <property type="molecule type" value="Genomic_DNA"/>
</dbReference>
<gene>
    <name evidence="2" type="ORF">VVAX_01969</name>
</gene>
<sequence>MTTMEIANQLVALCRQGKFDEARALYADDAVSVEAGAPPGGQREAVGLAAIEAKGKWWTDNHEVHSAKIAGPWPHDDRFIVGFEFDVTLKPTGQRFTMEEAGLYTVKDGTIVREEFFYAMGG</sequence>
<name>A0A679J2K7_VARPD</name>
<dbReference type="Gene3D" id="3.10.450.50">
    <property type="match status" value="1"/>
</dbReference>
<evidence type="ECO:0000313" key="2">
    <source>
        <dbReference type="EMBL" id="CAA2102863.1"/>
    </source>
</evidence>
<proteinExistence type="predicted"/>
<dbReference type="InterPro" id="IPR046860">
    <property type="entry name" value="SnoaL_5"/>
</dbReference>
<dbReference type="AlphaFoldDB" id="A0A679J2K7"/>
<dbReference type="SUPFAM" id="SSF54427">
    <property type="entry name" value="NTF2-like"/>
    <property type="match status" value="1"/>
</dbReference>
<evidence type="ECO:0000259" key="1">
    <source>
        <dbReference type="Pfam" id="PF20409"/>
    </source>
</evidence>
<protein>
    <recommendedName>
        <fullName evidence="1">SnoaL-like domain-containing protein</fullName>
    </recommendedName>
</protein>
<accession>A0A679J2K7</accession>
<dbReference type="InterPro" id="IPR032710">
    <property type="entry name" value="NTF2-like_dom_sf"/>
</dbReference>
<feature type="domain" description="SnoaL-like" evidence="1">
    <location>
        <begin position="1"/>
        <end position="118"/>
    </location>
</feature>
<organism evidence="2">
    <name type="scientific">Variovorax paradoxus</name>
    <dbReference type="NCBI Taxonomy" id="34073"/>
    <lineage>
        <taxon>Bacteria</taxon>
        <taxon>Pseudomonadati</taxon>
        <taxon>Pseudomonadota</taxon>
        <taxon>Betaproteobacteria</taxon>
        <taxon>Burkholderiales</taxon>
        <taxon>Comamonadaceae</taxon>
        <taxon>Variovorax</taxon>
    </lineage>
</organism>
<dbReference type="RefSeq" id="WP_339089662.1">
    <property type="nucleotide sequence ID" value="NZ_LR743507.1"/>
</dbReference>
<dbReference type="Pfam" id="PF20409">
    <property type="entry name" value="SnoaL_5"/>
    <property type="match status" value="1"/>
</dbReference>
<reference evidence="2" key="1">
    <citation type="submission" date="2019-12" db="EMBL/GenBank/DDBJ databases">
        <authorList>
            <person name="Cremers G."/>
        </authorList>
    </citation>
    <scope>NUCLEOTIDE SEQUENCE</scope>
    <source>
        <strain evidence="2">Vvax</strain>
    </source>
</reference>